<dbReference type="Proteomes" id="UP000000768">
    <property type="component" value="Chromosome 1"/>
</dbReference>
<reference evidence="1 2" key="1">
    <citation type="journal article" date="2009" name="Nature">
        <title>The Sorghum bicolor genome and the diversification of grasses.</title>
        <authorList>
            <person name="Paterson A.H."/>
            <person name="Bowers J.E."/>
            <person name="Bruggmann R."/>
            <person name="Dubchak I."/>
            <person name="Grimwood J."/>
            <person name="Gundlach H."/>
            <person name="Haberer G."/>
            <person name="Hellsten U."/>
            <person name="Mitros T."/>
            <person name="Poliakov A."/>
            <person name="Schmutz J."/>
            <person name="Spannagl M."/>
            <person name="Tang H."/>
            <person name="Wang X."/>
            <person name="Wicker T."/>
            <person name="Bharti A.K."/>
            <person name="Chapman J."/>
            <person name="Feltus F.A."/>
            <person name="Gowik U."/>
            <person name="Grigoriev I.V."/>
            <person name="Lyons E."/>
            <person name="Maher C.A."/>
            <person name="Martis M."/>
            <person name="Narechania A."/>
            <person name="Otillar R.P."/>
            <person name="Penning B.W."/>
            <person name="Salamov A.A."/>
            <person name="Wang Y."/>
            <person name="Zhang L."/>
            <person name="Carpita N.C."/>
            <person name="Freeling M."/>
            <person name="Gingle A.R."/>
            <person name="Hash C.T."/>
            <person name="Keller B."/>
            <person name="Klein P."/>
            <person name="Kresovich S."/>
            <person name="McCann M.C."/>
            <person name="Ming R."/>
            <person name="Peterson D.G."/>
            <person name="Mehboob-ur-Rahman"/>
            <person name="Ware D."/>
            <person name="Westhoff P."/>
            <person name="Mayer K.F."/>
            <person name="Messing J."/>
            <person name="Rokhsar D.S."/>
        </authorList>
    </citation>
    <scope>NUCLEOTIDE SEQUENCE [LARGE SCALE GENOMIC DNA]</scope>
    <source>
        <strain evidence="2">cv. BTx623</strain>
    </source>
</reference>
<dbReference type="AlphaFoldDB" id="A0A1B6QL72"/>
<accession>A0A1B6QL72</accession>
<dbReference type="EMBL" id="CM000760">
    <property type="protein sequence ID" value="KXG38678.1"/>
    <property type="molecule type" value="Genomic_DNA"/>
</dbReference>
<proteinExistence type="predicted"/>
<name>A0A1B6QL72_SORBI</name>
<evidence type="ECO:0000313" key="2">
    <source>
        <dbReference type="Proteomes" id="UP000000768"/>
    </source>
</evidence>
<organism evidence="1 2">
    <name type="scientific">Sorghum bicolor</name>
    <name type="common">Sorghum</name>
    <name type="synonym">Sorghum vulgare</name>
    <dbReference type="NCBI Taxonomy" id="4558"/>
    <lineage>
        <taxon>Eukaryota</taxon>
        <taxon>Viridiplantae</taxon>
        <taxon>Streptophyta</taxon>
        <taxon>Embryophyta</taxon>
        <taxon>Tracheophyta</taxon>
        <taxon>Spermatophyta</taxon>
        <taxon>Magnoliopsida</taxon>
        <taxon>Liliopsida</taxon>
        <taxon>Poales</taxon>
        <taxon>Poaceae</taxon>
        <taxon>PACMAD clade</taxon>
        <taxon>Panicoideae</taxon>
        <taxon>Andropogonodae</taxon>
        <taxon>Andropogoneae</taxon>
        <taxon>Sorghinae</taxon>
        <taxon>Sorghum</taxon>
    </lineage>
</organism>
<sequence>MPISVPKVPYQIPGDEEATWVDLYNVMYRERTLFLGQEIRCESTPPYLASRGRRDPPFQCHSKKKWESKSTFRDIDEVSLSKESCRFVEEDQSLLMLCFLDLSTGFH</sequence>
<reference evidence="2" key="2">
    <citation type="journal article" date="2018" name="Plant J.">
        <title>The Sorghum bicolor reference genome: improved assembly, gene annotations, a transcriptome atlas, and signatures of genome organization.</title>
        <authorList>
            <person name="McCormick R.F."/>
            <person name="Truong S.K."/>
            <person name="Sreedasyam A."/>
            <person name="Jenkins J."/>
            <person name="Shu S."/>
            <person name="Sims D."/>
            <person name="Kennedy M."/>
            <person name="Amirebrahimi M."/>
            <person name="Weers B.D."/>
            <person name="McKinley B."/>
            <person name="Mattison A."/>
            <person name="Morishige D.T."/>
            <person name="Grimwood J."/>
            <person name="Schmutz J."/>
            <person name="Mullet J.E."/>
        </authorList>
    </citation>
    <scope>NUCLEOTIDE SEQUENCE [LARGE SCALE GENOMIC DNA]</scope>
    <source>
        <strain evidence="2">cv. BTx623</strain>
    </source>
</reference>
<dbReference type="InParanoid" id="A0A1B6QL72"/>
<keyword evidence="2" id="KW-1185">Reference proteome</keyword>
<protein>
    <submittedName>
        <fullName evidence="1">Uncharacterized protein</fullName>
    </submittedName>
</protein>
<gene>
    <name evidence="1" type="ORF">SORBI_3001G266000</name>
</gene>
<dbReference type="Gramene" id="KXG38678">
    <property type="protein sequence ID" value="KXG38678"/>
    <property type="gene ID" value="SORBI_3001G266000"/>
</dbReference>
<dbReference type="STRING" id="4558.A0A1B6QL72"/>
<evidence type="ECO:0000313" key="1">
    <source>
        <dbReference type="EMBL" id="KXG38678.1"/>
    </source>
</evidence>